<name>A0A4Q2ITM1_9SPHN</name>
<proteinExistence type="predicted"/>
<dbReference type="RefSeq" id="WP_129341984.1">
    <property type="nucleotide sequence ID" value="NZ_JACIDD010000002.1"/>
</dbReference>
<dbReference type="OrthoDB" id="6887408at2"/>
<keyword evidence="2" id="KW-1185">Reference proteome</keyword>
<organism evidence="1 2">
    <name type="scientific">Sphingomonas desiccabilis</name>
    <dbReference type="NCBI Taxonomy" id="429134"/>
    <lineage>
        <taxon>Bacteria</taxon>
        <taxon>Pseudomonadati</taxon>
        <taxon>Pseudomonadota</taxon>
        <taxon>Alphaproteobacteria</taxon>
        <taxon>Sphingomonadales</taxon>
        <taxon>Sphingomonadaceae</taxon>
        <taxon>Sphingomonas</taxon>
    </lineage>
</organism>
<dbReference type="EMBL" id="SDPT01000002">
    <property type="protein sequence ID" value="RXZ31751.1"/>
    <property type="molecule type" value="Genomic_DNA"/>
</dbReference>
<dbReference type="AlphaFoldDB" id="A0A4Q2ITM1"/>
<accession>A0A4Q2ITM1</accession>
<evidence type="ECO:0000313" key="1">
    <source>
        <dbReference type="EMBL" id="RXZ31751.1"/>
    </source>
</evidence>
<evidence type="ECO:0000313" key="2">
    <source>
        <dbReference type="Proteomes" id="UP000292347"/>
    </source>
</evidence>
<protein>
    <submittedName>
        <fullName evidence="1">Uncharacterized protein</fullName>
    </submittedName>
</protein>
<sequence length="398" mass="43341">MIIAGANAAWRWLATRCFTIGQLLWPWLEKLTPEQENTLEYNLKRDEARIGALDFGKDGDAALEEARRLADSEAERRRGTDQKAATYLPLVAALIPLVLTLVSALWEKKAGSAPIWLNMLLLGPAVAYIASAGHWAFRELKVGVSHEPGLTDFEKAWGVPHPSQTLARRLLLHTRRNRDGVNWKVTCIKMAHEYLLRAFLTFSLLLIVNIGWYLARPLIQAWLSAPGPVLTTPRQAIAAVAQVDSLAAQLRTTEARTVLDNDCQRRTDGRAALTFAPGVVTTSAKIPSILRPAKGETGAAQDIRLDCAGKAVGLVRAWFIPMRLAGLKRSPGLPDPLAVSATNTVVSITRNWPPTGTKNDPAKLPATLLQQAGLRRDGKGRPIVWAITAVGPGAVTNP</sequence>
<reference evidence="1 2" key="1">
    <citation type="submission" date="2019-01" db="EMBL/GenBank/DDBJ databases">
        <title>Sphingomonas mucosissima sp. nov. and Sphingomonas desiccabilis sp. nov., from biological soil crusts in the Colorado Plateau, USA.</title>
        <authorList>
            <person name="Zhu D."/>
        </authorList>
    </citation>
    <scope>NUCLEOTIDE SEQUENCE [LARGE SCALE GENOMIC DNA]</scope>
    <source>
        <strain evidence="1 2">CP1D</strain>
    </source>
</reference>
<comment type="caution">
    <text evidence="1">The sequence shown here is derived from an EMBL/GenBank/DDBJ whole genome shotgun (WGS) entry which is preliminary data.</text>
</comment>
<dbReference type="Proteomes" id="UP000292347">
    <property type="component" value="Unassembled WGS sequence"/>
</dbReference>
<gene>
    <name evidence="1" type="ORF">EO081_11110</name>
</gene>